<protein>
    <submittedName>
        <fullName evidence="2">Apolipoprotein L3</fullName>
    </submittedName>
</protein>
<organism evidence="2 3">
    <name type="scientific">Mizuhopecten yessoensis</name>
    <name type="common">Japanese scallop</name>
    <name type="synonym">Patinopecten yessoensis</name>
    <dbReference type="NCBI Taxonomy" id="6573"/>
    <lineage>
        <taxon>Eukaryota</taxon>
        <taxon>Metazoa</taxon>
        <taxon>Spiralia</taxon>
        <taxon>Lophotrochozoa</taxon>
        <taxon>Mollusca</taxon>
        <taxon>Bivalvia</taxon>
        <taxon>Autobranchia</taxon>
        <taxon>Pteriomorphia</taxon>
        <taxon>Pectinida</taxon>
        <taxon>Pectinoidea</taxon>
        <taxon>Pectinidae</taxon>
        <taxon>Mizuhopecten</taxon>
    </lineage>
</organism>
<evidence type="ECO:0000256" key="1">
    <source>
        <dbReference type="ARBA" id="ARBA00010090"/>
    </source>
</evidence>
<dbReference type="PANTHER" id="PTHR14096">
    <property type="entry name" value="APOLIPOPROTEIN L"/>
    <property type="match status" value="1"/>
</dbReference>
<dbReference type="GO" id="GO:0008289">
    <property type="term" value="F:lipid binding"/>
    <property type="evidence" value="ECO:0007669"/>
    <property type="project" value="InterPro"/>
</dbReference>
<dbReference type="PANTHER" id="PTHR14096:SF28">
    <property type="entry name" value="APOLIPOPROTEIN L, 1-RELATED"/>
    <property type="match status" value="1"/>
</dbReference>
<comment type="similarity">
    <text evidence="1">Belongs to the apolipoprotein L family.</text>
</comment>
<dbReference type="GO" id="GO:0006869">
    <property type="term" value="P:lipid transport"/>
    <property type="evidence" value="ECO:0007669"/>
    <property type="project" value="InterPro"/>
</dbReference>
<dbReference type="EMBL" id="NEDP02002573">
    <property type="protein sequence ID" value="OWF50582.1"/>
    <property type="molecule type" value="Genomic_DNA"/>
</dbReference>
<proteinExistence type="inferred from homology"/>
<dbReference type="GO" id="GO:0042157">
    <property type="term" value="P:lipoprotein metabolic process"/>
    <property type="evidence" value="ECO:0007669"/>
    <property type="project" value="InterPro"/>
</dbReference>
<comment type="caution">
    <text evidence="2">The sequence shown here is derived from an EMBL/GenBank/DDBJ whole genome shotgun (WGS) entry which is preliminary data.</text>
</comment>
<keyword evidence="2" id="KW-0449">Lipoprotein</keyword>
<dbReference type="STRING" id="6573.A0A210QPB7"/>
<dbReference type="GO" id="GO:0016020">
    <property type="term" value="C:membrane"/>
    <property type="evidence" value="ECO:0007669"/>
    <property type="project" value="TreeGrafter"/>
</dbReference>
<evidence type="ECO:0000313" key="3">
    <source>
        <dbReference type="Proteomes" id="UP000242188"/>
    </source>
</evidence>
<sequence>MSCSHVTTWEGKRTKTIALLRQLADGLDEMENDVNISKVTGTSAAIAGGLGTLGCIIAAPFTGGLSTLGIAGFATLGAAGGAVNIGALIGKHFHESGLIKDVQKALDEDRKESENLNMAAFTIGETGKKDVDIGRNIVEAAAKAVSAVAFLPVDINDLVETSIKVNNGSINKSAKKVRRIANELEAEMKKTGGSTCAACAMKK</sequence>
<name>A0A210QPB7_MIZYE</name>
<dbReference type="AlphaFoldDB" id="A0A210QPB7"/>
<dbReference type="OrthoDB" id="10021216at2759"/>
<reference evidence="2 3" key="1">
    <citation type="journal article" date="2017" name="Nat. Ecol. Evol.">
        <title>Scallop genome provides insights into evolution of bilaterian karyotype and development.</title>
        <authorList>
            <person name="Wang S."/>
            <person name="Zhang J."/>
            <person name="Jiao W."/>
            <person name="Li J."/>
            <person name="Xun X."/>
            <person name="Sun Y."/>
            <person name="Guo X."/>
            <person name="Huan P."/>
            <person name="Dong B."/>
            <person name="Zhang L."/>
            <person name="Hu X."/>
            <person name="Sun X."/>
            <person name="Wang J."/>
            <person name="Zhao C."/>
            <person name="Wang Y."/>
            <person name="Wang D."/>
            <person name="Huang X."/>
            <person name="Wang R."/>
            <person name="Lv J."/>
            <person name="Li Y."/>
            <person name="Zhang Z."/>
            <person name="Liu B."/>
            <person name="Lu W."/>
            <person name="Hui Y."/>
            <person name="Liang J."/>
            <person name="Zhou Z."/>
            <person name="Hou R."/>
            <person name="Li X."/>
            <person name="Liu Y."/>
            <person name="Li H."/>
            <person name="Ning X."/>
            <person name="Lin Y."/>
            <person name="Zhao L."/>
            <person name="Xing Q."/>
            <person name="Dou J."/>
            <person name="Li Y."/>
            <person name="Mao J."/>
            <person name="Guo H."/>
            <person name="Dou H."/>
            <person name="Li T."/>
            <person name="Mu C."/>
            <person name="Jiang W."/>
            <person name="Fu Q."/>
            <person name="Fu X."/>
            <person name="Miao Y."/>
            <person name="Liu J."/>
            <person name="Yu Q."/>
            <person name="Li R."/>
            <person name="Liao H."/>
            <person name="Li X."/>
            <person name="Kong Y."/>
            <person name="Jiang Z."/>
            <person name="Chourrout D."/>
            <person name="Li R."/>
            <person name="Bao Z."/>
        </authorList>
    </citation>
    <scope>NUCLEOTIDE SEQUENCE [LARGE SCALE GENOMIC DNA]</scope>
    <source>
        <strain evidence="2 3">PY_sf001</strain>
    </source>
</reference>
<dbReference type="Proteomes" id="UP000242188">
    <property type="component" value="Unassembled WGS sequence"/>
</dbReference>
<keyword evidence="3" id="KW-1185">Reference proteome</keyword>
<gene>
    <name evidence="2" type="ORF">KP79_PYT18297</name>
</gene>
<dbReference type="Pfam" id="PF05461">
    <property type="entry name" value="ApoL"/>
    <property type="match status" value="1"/>
</dbReference>
<accession>A0A210QPB7</accession>
<dbReference type="InterPro" id="IPR008405">
    <property type="entry name" value="ApoL"/>
</dbReference>
<dbReference type="GO" id="GO:0005576">
    <property type="term" value="C:extracellular region"/>
    <property type="evidence" value="ECO:0007669"/>
    <property type="project" value="InterPro"/>
</dbReference>
<evidence type="ECO:0000313" key="2">
    <source>
        <dbReference type="EMBL" id="OWF50582.1"/>
    </source>
</evidence>